<evidence type="ECO:0000313" key="2">
    <source>
        <dbReference type="EMBL" id="NYI90413.1"/>
    </source>
</evidence>
<dbReference type="AlphaFoldDB" id="A0A853B5A6"/>
<name>A0A853B5A6_9PSEU</name>
<gene>
    <name evidence="2" type="ORF">HNR02_003736</name>
</gene>
<dbReference type="EMBL" id="JACCFK010000001">
    <property type="protein sequence ID" value="NYI90413.1"/>
    <property type="molecule type" value="Genomic_DNA"/>
</dbReference>
<protein>
    <recommendedName>
        <fullName evidence="1">DinB-like domain-containing protein</fullName>
    </recommendedName>
</protein>
<dbReference type="InterPro" id="IPR024775">
    <property type="entry name" value="DinB-like"/>
</dbReference>
<reference evidence="2 3" key="1">
    <citation type="submission" date="2020-07" db="EMBL/GenBank/DDBJ databases">
        <title>Sequencing the genomes of 1000 actinobacteria strains.</title>
        <authorList>
            <person name="Klenk H.-P."/>
        </authorList>
    </citation>
    <scope>NUCLEOTIDE SEQUENCE [LARGE SCALE GENOMIC DNA]</scope>
    <source>
        <strain evidence="2 3">DSM 104006</strain>
    </source>
</reference>
<comment type="caution">
    <text evidence="2">The sequence shown here is derived from an EMBL/GenBank/DDBJ whole genome shotgun (WGS) entry which is preliminary data.</text>
</comment>
<dbReference type="SUPFAM" id="SSF109854">
    <property type="entry name" value="DinB/YfiT-like putative metalloenzymes"/>
    <property type="match status" value="1"/>
</dbReference>
<keyword evidence="3" id="KW-1185">Reference proteome</keyword>
<accession>A0A853B5A6</accession>
<sequence>MLFATDAWASRTVLDEPMPYHRWGLTQTSYPDPGSLGIDVDARPSLDEVLEARAGRMSVVRRIVGTLTDAELSRLCARPPAPGYPGQPRPVSRCLRVVMNEECEHRRYAERDLAVLAARS</sequence>
<evidence type="ECO:0000313" key="3">
    <source>
        <dbReference type="Proteomes" id="UP000549616"/>
    </source>
</evidence>
<dbReference type="Proteomes" id="UP000549616">
    <property type="component" value="Unassembled WGS sequence"/>
</dbReference>
<dbReference type="Pfam" id="PF12867">
    <property type="entry name" value="DinB_2"/>
    <property type="match status" value="1"/>
</dbReference>
<evidence type="ECO:0000259" key="1">
    <source>
        <dbReference type="Pfam" id="PF12867"/>
    </source>
</evidence>
<organism evidence="2 3">
    <name type="scientific">Amycolatopsis endophytica</name>
    <dbReference type="NCBI Taxonomy" id="860233"/>
    <lineage>
        <taxon>Bacteria</taxon>
        <taxon>Bacillati</taxon>
        <taxon>Actinomycetota</taxon>
        <taxon>Actinomycetes</taxon>
        <taxon>Pseudonocardiales</taxon>
        <taxon>Pseudonocardiaceae</taxon>
        <taxon>Amycolatopsis</taxon>
    </lineage>
</organism>
<dbReference type="RefSeq" id="WP_179774435.1">
    <property type="nucleotide sequence ID" value="NZ_JACCFK010000001.1"/>
</dbReference>
<feature type="domain" description="DinB-like" evidence="1">
    <location>
        <begin position="7"/>
        <end position="108"/>
    </location>
</feature>
<proteinExistence type="predicted"/>
<dbReference type="InterPro" id="IPR034660">
    <property type="entry name" value="DinB/YfiT-like"/>
</dbReference>